<dbReference type="PANTHER" id="PTHR36851">
    <property type="entry name" value="UNNAMED PRODUCT"/>
    <property type="match status" value="1"/>
</dbReference>
<keyword evidence="1" id="KW-1133">Transmembrane helix</keyword>
<evidence type="ECO:0000313" key="4">
    <source>
        <dbReference type="Proteomes" id="UP000229966"/>
    </source>
</evidence>
<feature type="transmembrane region" description="Helical" evidence="1">
    <location>
        <begin position="374"/>
        <end position="393"/>
    </location>
</feature>
<dbReference type="InterPro" id="IPR001173">
    <property type="entry name" value="Glyco_trans_2-like"/>
</dbReference>
<sequence>MKKVFLIRFFEILPGALTWSAIILPIIFTFIAPIPVIIFILLFDLYWVYKSIIMGLHLFSGYQKMKKQLLIDWSKKLAELPRQNLLHAVIFTNYKESIDIVEPSVESIVNAHTSGDRIILVLATEDRDKENAKILVKHLKDKYQKHFFDFIVTSHKLALGEMAGKGANATWAAEILSKIIRDKKIKPEQVIVTTADADTRFHQEYFNCLSYYFIITSDRTRCSFQPIPIYSNNIWHATVIARILAFGSSFWQMIESTRPWRLINFSTHSMCLKTLEDMDYWNCQVVNEDSRQFWRAYYRLGGHHRVVPLFLPVYMDAVMGKNIKDTIKNQYQQRLRWAYGIEHAPFILSQTFTRNNIRFWDKFTKAFRFLENNFSWATASIFIAIVGWLPLLMSPDVNQTILVFNVRVYATRLLGFAWVGLMVSAIISMKLLPPRPKNFHPIKSFYMLAQWILIPIVAILFSSIPAIDAQTRLMLGRYMGFRVTDKRQVKS</sequence>
<comment type="caution">
    <text evidence="3">The sequence shown here is derived from an EMBL/GenBank/DDBJ whole genome shotgun (WGS) entry which is preliminary data.</text>
</comment>
<feature type="transmembrane region" description="Helical" evidence="1">
    <location>
        <begin position="37"/>
        <end position="59"/>
    </location>
</feature>
<accession>A0A2M7CIP2</accession>
<feature type="transmembrane region" description="Helical" evidence="1">
    <location>
        <begin position="413"/>
        <end position="433"/>
    </location>
</feature>
<feature type="transmembrane region" description="Helical" evidence="1">
    <location>
        <begin position="12"/>
        <end position="31"/>
    </location>
</feature>
<dbReference type="Pfam" id="PF13632">
    <property type="entry name" value="Glyco_trans_2_3"/>
    <property type="match status" value="1"/>
</dbReference>
<keyword evidence="1" id="KW-0472">Membrane</keyword>
<organism evidence="3 4">
    <name type="scientific">Candidatus Berkelbacteria bacterium CG03_land_8_20_14_0_80_40_36</name>
    <dbReference type="NCBI Taxonomy" id="1974509"/>
    <lineage>
        <taxon>Bacteria</taxon>
        <taxon>Candidatus Berkelbacteria</taxon>
    </lineage>
</organism>
<feature type="domain" description="Glycosyltransferase 2-like" evidence="2">
    <location>
        <begin position="191"/>
        <end position="405"/>
    </location>
</feature>
<proteinExistence type="predicted"/>
<dbReference type="PANTHER" id="PTHR36851:SF1">
    <property type="entry name" value="GLYCO_TRANS_2-LIKE DOMAIN-CONTAINING PROTEIN"/>
    <property type="match status" value="1"/>
</dbReference>
<gene>
    <name evidence="3" type="ORF">COS38_01225</name>
</gene>
<evidence type="ECO:0000313" key="3">
    <source>
        <dbReference type="EMBL" id="PIV25511.1"/>
    </source>
</evidence>
<protein>
    <recommendedName>
        <fullName evidence="2">Glycosyltransferase 2-like domain-containing protein</fullName>
    </recommendedName>
</protein>
<dbReference type="Proteomes" id="UP000229966">
    <property type="component" value="Unassembled WGS sequence"/>
</dbReference>
<reference evidence="4" key="1">
    <citation type="submission" date="2017-09" db="EMBL/GenBank/DDBJ databases">
        <title>Depth-based differentiation of microbial function through sediment-hosted aquifers and enrichment of novel symbionts in the deep terrestrial subsurface.</title>
        <authorList>
            <person name="Probst A.J."/>
            <person name="Ladd B."/>
            <person name="Jarett J.K."/>
            <person name="Geller-Mcgrath D.E."/>
            <person name="Sieber C.M.K."/>
            <person name="Emerson J.B."/>
            <person name="Anantharaman K."/>
            <person name="Thomas B.C."/>
            <person name="Malmstrom R."/>
            <person name="Stieglmeier M."/>
            <person name="Klingl A."/>
            <person name="Woyke T."/>
            <person name="Ryan C.M."/>
            <person name="Banfield J.F."/>
        </authorList>
    </citation>
    <scope>NUCLEOTIDE SEQUENCE [LARGE SCALE GENOMIC DNA]</scope>
</reference>
<dbReference type="EMBL" id="PEUM01000032">
    <property type="protein sequence ID" value="PIV25511.1"/>
    <property type="molecule type" value="Genomic_DNA"/>
</dbReference>
<dbReference type="AlphaFoldDB" id="A0A2M7CIP2"/>
<keyword evidence="1" id="KW-0812">Transmembrane</keyword>
<evidence type="ECO:0000259" key="2">
    <source>
        <dbReference type="Pfam" id="PF13632"/>
    </source>
</evidence>
<feature type="transmembrane region" description="Helical" evidence="1">
    <location>
        <begin position="445"/>
        <end position="467"/>
    </location>
</feature>
<name>A0A2M7CIP2_9BACT</name>
<evidence type="ECO:0000256" key="1">
    <source>
        <dbReference type="SAM" id="Phobius"/>
    </source>
</evidence>